<dbReference type="EMBL" id="JANPWB010000010">
    <property type="protein sequence ID" value="KAJ1134632.1"/>
    <property type="molecule type" value="Genomic_DNA"/>
</dbReference>
<sequence length="99" mass="10715">MHFQPPTQNIKKFAQEERLAGAHEPPALPGQSAGEGYRWEGAGERGAPRLRGIPSGLRHGTVMEKEDRKPATTGLAHCPKVGREASASSLSGFYLRSHL</sequence>
<evidence type="ECO:0000313" key="3">
    <source>
        <dbReference type="Proteomes" id="UP001066276"/>
    </source>
</evidence>
<feature type="compositionally biased region" description="Basic and acidic residues" evidence="1">
    <location>
        <begin position="37"/>
        <end position="47"/>
    </location>
</feature>
<evidence type="ECO:0000313" key="2">
    <source>
        <dbReference type="EMBL" id="KAJ1134632.1"/>
    </source>
</evidence>
<accession>A0AAV7Q4Z8</accession>
<keyword evidence="3" id="KW-1185">Reference proteome</keyword>
<evidence type="ECO:0000256" key="1">
    <source>
        <dbReference type="SAM" id="MobiDB-lite"/>
    </source>
</evidence>
<reference evidence="2" key="1">
    <citation type="journal article" date="2022" name="bioRxiv">
        <title>Sequencing and chromosome-scale assembly of the giantPleurodeles waltlgenome.</title>
        <authorList>
            <person name="Brown T."/>
            <person name="Elewa A."/>
            <person name="Iarovenko S."/>
            <person name="Subramanian E."/>
            <person name="Araus A.J."/>
            <person name="Petzold A."/>
            <person name="Susuki M."/>
            <person name="Suzuki K.-i.T."/>
            <person name="Hayashi T."/>
            <person name="Toyoda A."/>
            <person name="Oliveira C."/>
            <person name="Osipova E."/>
            <person name="Leigh N.D."/>
            <person name="Simon A."/>
            <person name="Yun M.H."/>
        </authorList>
    </citation>
    <scope>NUCLEOTIDE SEQUENCE</scope>
    <source>
        <strain evidence="2">20211129_DDA</strain>
        <tissue evidence="2">Liver</tissue>
    </source>
</reference>
<dbReference type="AlphaFoldDB" id="A0AAV7Q4Z8"/>
<organism evidence="2 3">
    <name type="scientific">Pleurodeles waltl</name>
    <name type="common">Iberian ribbed newt</name>
    <dbReference type="NCBI Taxonomy" id="8319"/>
    <lineage>
        <taxon>Eukaryota</taxon>
        <taxon>Metazoa</taxon>
        <taxon>Chordata</taxon>
        <taxon>Craniata</taxon>
        <taxon>Vertebrata</taxon>
        <taxon>Euteleostomi</taxon>
        <taxon>Amphibia</taxon>
        <taxon>Batrachia</taxon>
        <taxon>Caudata</taxon>
        <taxon>Salamandroidea</taxon>
        <taxon>Salamandridae</taxon>
        <taxon>Pleurodelinae</taxon>
        <taxon>Pleurodeles</taxon>
    </lineage>
</organism>
<comment type="caution">
    <text evidence="2">The sequence shown here is derived from an EMBL/GenBank/DDBJ whole genome shotgun (WGS) entry which is preliminary data.</text>
</comment>
<gene>
    <name evidence="2" type="ORF">NDU88_001083</name>
</gene>
<name>A0AAV7Q4Z8_PLEWA</name>
<protein>
    <submittedName>
        <fullName evidence="2">Uncharacterized protein</fullName>
    </submittedName>
</protein>
<dbReference type="Proteomes" id="UP001066276">
    <property type="component" value="Chromosome 6"/>
</dbReference>
<proteinExistence type="predicted"/>
<feature type="region of interest" description="Disordered" evidence="1">
    <location>
        <begin position="18"/>
        <end position="60"/>
    </location>
</feature>